<organism evidence="1 2">
    <name type="scientific">Devosia riboflavina</name>
    <dbReference type="NCBI Taxonomy" id="46914"/>
    <lineage>
        <taxon>Bacteria</taxon>
        <taxon>Pseudomonadati</taxon>
        <taxon>Pseudomonadota</taxon>
        <taxon>Alphaproteobacteria</taxon>
        <taxon>Hyphomicrobiales</taxon>
        <taxon>Devosiaceae</taxon>
        <taxon>Devosia</taxon>
    </lineage>
</organism>
<dbReference type="RefSeq" id="WP_035087509.1">
    <property type="nucleotide sequence ID" value="NZ_JQGC01000035.1"/>
</dbReference>
<proteinExistence type="predicted"/>
<accession>A0A087LUY8</accession>
<reference evidence="1 2" key="1">
    <citation type="submission" date="2014-08" db="EMBL/GenBank/DDBJ databases">
        <authorList>
            <person name="Hassan Y.I."/>
            <person name="Lepp D."/>
            <person name="Zhou T."/>
        </authorList>
    </citation>
    <scope>NUCLEOTIDE SEQUENCE [LARGE SCALE GENOMIC DNA]</scope>
    <source>
        <strain evidence="1 2">IFO13584</strain>
    </source>
</reference>
<sequence length="88" mass="9715">MITQPAKRLVTYRFPFQLPGMDEPHAPGTFEVMVEEEQIDVVWAASRSSLTILLTYPGRIEAMPVSAGALEASILQDRHSAARADSPF</sequence>
<dbReference type="AlphaFoldDB" id="A0A087LUY8"/>
<gene>
    <name evidence="1" type="ORF">JP75_24595</name>
</gene>
<comment type="caution">
    <text evidence="1">The sequence shown here is derived from an EMBL/GenBank/DDBJ whole genome shotgun (WGS) entry which is preliminary data.</text>
</comment>
<dbReference type="Proteomes" id="UP000028981">
    <property type="component" value="Unassembled WGS sequence"/>
</dbReference>
<evidence type="ECO:0000313" key="2">
    <source>
        <dbReference type="Proteomes" id="UP000028981"/>
    </source>
</evidence>
<dbReference type="EMBL" id="JQGC01000035">
    <property type="protein sequence ID" value="KFL28441.1"/>
    <property type="molecule type" value="Genomic_DNA"/>
</dbReference>
<evidence type="ECO:0000313" key="1">
    <source>
        <dbReference type="EMBL" id="KFL28441.1"/>
    </source>
</evidence>
<dbReference type="OrthoDB" id="8378722at2"/>
<protein>
    <submittedName>
        <fullName evidence="1">Uncharacterized protein</fullName>
    </submittedName>
</protein>
<keyword evidence="2" id="KW-1185">Reference proteome</keyword>
<name>A0A087LUY8_9HYPH</name>